<dbReference type="GO" id="GO:0005634">
    <property type="term" value="C:nucleus"/>
    <property type="evidence" value="ECO:0007669"/>
    <property type="project" value="TreeGrafter"/>
</dbReference>
<protein>
    <recommendedName>
        <fullName evidence="2">DUF7082 domain-containing protein</fullName>
    </recommendedName>
</protein>
<comment type="caution">
    <text evidence="3">The sequence shown here is derived from an EMBL/GenBank/DDBJ whole genome shotgun (WGS) entry which is preliminary data.</text>
</comment>
<gene>
    <name evidence="3" type="ORF">IWQ60_008818</name>
</gene>
<keyword evidence="4" id="KW-1185">Reference proteome</keyword>
<dbReference type="AlphaFoldDB" id="A0A9W7ZZZ0"/>
<dbReference type="OrthoDB" id="1751210at2759"/>
<evidence type="ECO:0000313" key="3">
    <source>
        <dbReference type="EMBL" id="KAJ1914401.1"/>
    </source>
</evidence>
<dbReference type="InterPro" id="IPR055509">
    <property type="entry name" value="DUF7082"/>
</dbReference>
<evidence type="ECO:0000259" key="2">
    <source>
        <dbReference type="Pfam" id="PF23305"/>
    </source>
</evidence>
<sequence length="729" mass="76706">MATPITAQLSMDVSSVMPDNLGRIPGAPAGVSEGTGLKIVDSANASELSEPKDSEKNTPGDLGGHAGGDTTSAGMVTDGSDVPYLGFNPYASLLNKAKLDIEGDLDAAVYDWTAEESSNRRRLVQFWRRHEHNHIICGFNSVTAAERVQNSIVVSCIYWDDKNDFFITSVDCIYLLEALIGVRFTVEEKNRIRRNLEGFRPLTVSKNKEDSATFFKLIMSFPNPKPRNIEKDVKVFPWRVLSFALKKIIGKYTASYSTTASIALDQCGLGGEDQTMANGDGTAANGNSMYLQPVMTMAPADAPGSGAVPDRANSGTPDYLQQYRMSEQQRRFSTSVLNASNVSQWLQQQMASEAPGSAPSYLHQNPTALGDGTTINPLHLHHIHASGSTAGHSNAAPYLGLPTAYPTHLGVTHPTYLTSSLNPYLASSGLPGSHGAAGAHAMRANDRPPAVGRRHSVADPYNAEHSLQHRRHTLAVLKALNAGEHNASSMGSVPATVADFQHQQHLLAIQRHQQQHQDLLSALQGGGTSQPPLVDSANPAKPGSGELGATDDHQFHTAQFEEAMKAALARSGFGLLGSEGVTDSAALAAAAVTTNATVDCIMDFATAPDSLSLGTECLNGVLGGTDVAAATALPPTHDFMTRPASPPHLSSGGGGVVETTMVGTGGGSGDLSSGGISSAPVIHGKVSNPFLELVQQDTTGNTVTGPNGKTIDEMVCEMQATLLNGGAME</sequence>
<evidence type="ECO:0000313" key="4">
    <source>
        <dbReference type="Proteomes" id="UP001150569"/>
    </source>
</evidence>
<proteinExistence type="predicted"/>
<dbReference type="Proteomes" id="UP001150569">
    <property type="component" value="Unassembled WGS sequence"/>
</dbReference>
<dbReference type="EMBL" id="JANBPT010000686">
    <property type="protein sequence ID" value="KAJ1914401.1"/>
    <property type="molecule type" value="Genomic_DNA"/>
</dbReference>
<feature type="compositionally biased region" description="Basic and acidic residues" evidence="1">
    <location>
        <begin position="49"/>
        <end position="58"/>
    </location>
</feature>
<accession>A0A9W7ZZZ0</accession>
<organism evidence="3 4">
    <name type="scientific">Tieghemiomyces parasiticus</name>
    <dbReference type="NCBI Taxonomy" id="78921"/>
    <lineage>
        <taxon>Eukaryota</taxon>
        <taxon>Fungi</taxon>
        <taxon>Fungi incertae sedis</taxon>
        <taxon>Zoopagomycota</taxon>
        <taxon>Kickxellomycotina</taxon>
        <taxon>Dimargaritomycetes</taxon>
        <taxon>Dimargaritales</taxon>
        <taxon>Dimargaritaceae</taxon>
        <taxon>Tieghemiomyces</taxon>
    </lineage>
</organism>
<dbReference type="PANTHER" id="PTHR39463:SF1">
    <property type="entry name" value="MEDUSA"/>
    <property type="match status" value="1"/>
</dbReference>
<feature type="region of interest" description="Disordered" evidence="1">
    <location>
        <begin position="45"/>
        <end position="73"/>
    </location>
</feature>
<name>A0A9W7ZZZ0_9FUNG</name>
<feature type="region of interest" description="Disordered" evidence="1">
    <location>
        <begin position="348"/>
        <end position="373"/>
    </location>
</feature>
<dbReference type="Pfam" id="PF23305">
    <property type="entry name" value="DUF7082"/>
    <property type="match status" value="1"/>
</dbReference>
<evidence type="ECO:0000256" key="1">
    <source>
        <dbReference type="SAM" id="MobiDB-lite"/>
    </source>
</evidence>
<feature type="domain" description="DUF7082" evidence="2">
    <location>
        <begin position="96"/>
        <end position="249"/>
    </location>
</feature>
<dbReference type="PANTHER" id="PTHR39463">
    <property type="entry name" value="MEDUSA"/>
    <property type="match status" value="1"/>
</dbReference>
<reference evidence="3" key="1">
    <citation type="submission" date="2022-07" db="EMBL/GenBank/DDBJ databases">
        <title>Phylogenomic reconstructions and comparative analyses of Kickxellomycotina fungi.</title>
        <authorList>
            <person name="Reynolds N.K."/>
            <person name="Stajich J.E."/>
            <person name="Barry K."/>
            <person name="Grigoriev I.V."/>
            <person name="Crous P."/>
            <person name="Smith M.E."/>
        </authorList>
    </citation>
    <scope>NUCLEOTIDE SEQUENCE</scope>
    <source>
        <strain evidence="3">RSA 861</strain>
    </source>
</reference>